<reference evidence="1 2" key="1">
    <citation type="submission" date="2016-12" db="EMBL/GenBank/DDBJ databases">
        <title>Diversity of luminous bacteria.</title>
        <authorList>
            <person name="Yoshizawa S."/>
            <person name="Kogure K."/>
        </authorList>
    </citation>
    <scope>NUCLEOTIDE SEQUENCE [LARGE SCALE GENOMIC DNA]</scope>
    <source>
        <strain evidence="1 2">LC2-408</strain>
    </source>
</reference>
<name>A0A2S7VHQ1_9VIBR</name>
<gene>
    <name evidence="1" type="ORF">BTO10_17565</name>
</gene>
<evidence type="ECO:0000313" key="2">
    <source>
        <dbReference type="Proteomes" id="UP000238707"/>
    </source>
</evidence>
<sequence>MDKELLAKKLYCKRVNSLAGSVELGGNVLDEMWKSKTSPSDAVKAIQPNDNEFEGAPWLSRYLNRK</sequence>
<proteinExistence type="predicted"/>
<dbReference type="Proteomes" id="UP000238707">
    <property type="component" value="Unassembled WGS sequence"/>
</dbReference>
<accession>A0A2S7VHQ1</accession>
<evidence type="ECO:0000313" key="1">
    <source>
        <dbReference type="EMBL" id="PQJ61130.1"/>
    </source>
</evidence>
<protein>
    <submittedName>
        <fullName evidence="1">Uncharacterized protein</fullName>
    </submittedName>
</protein>
<dbReference type="EMBL" id="MSCI01000002">
    <property type="protein sequence ID" value="PQJ61130.1"/>
    <property type="molecule type" value="Genomic_DNA"/>
</dbReference>
<keyword evidence="2" id="KW-1185">Reference proteome</keyword>
<dbReference type="RefSeq" id="WP_105025376.1">
    <property type="nucleotide sequence ID" value="NZ_MSCI01000002.1"/>
</dbReference>
<organism evidence="1 2">
    <name type="scientific">Vibrio chagasii</name>
    <dbReference type="NCBI Taxonomy" id="170679"/>
    <lineage>
        <taxon>Bacteria</taxon>
        <taxon>Pseudomonadati</taxon>
        <taxon>Pseudomonadota</taxon>
        <taxon>Gammaproteobacteria</taxon>
        <taxon>Vibrionales</taxon>
        <taxon>Vibrionaceae</taxon>
        <taxon>Vibrio</taxon>
    </lineage>
</organism>
<dbReference type="AlphaFoldDB" id="A0A2S7VHQ1"/>
<comment type="caution">
    <text evidence="1">The sequence shown here is derived from an EMBL/GenBank/DDBJ whole genome shotgun (WGS) entry which is preliminary data.</text>
</comment>